<gene>
    <name evidence="2" type="ORF">SAMN05444371_1016</name>
</gene>
<keyword evidence="1" id="KW-0732">Signal</keyword>
<dbReference type="AlphaFoldDB" id="A0A1M6PCX9"/>
<dbReference type="OrthoDB" id="1272144at2"/>
<evidence type="ECO:0000313" key="3">
    <source>
        <dbReference type="Proteomes" id="UP000184498"/>
    </source>
</evidence>
<organism evidence="2 3">
    <name type="scientific">Epilithonimonas mollis</name>
    <dbReference type="NCBI Taxonomy" id="216903"/>
    <lineage>
        <taxon>Bacteria</taxon>
        <taxon>Pseudomonadati</taxon>
        <taxon>Bacteroidota</taxon>
        <taxon>Flavobacteriia</taxon>
        <taxon>Flavobacteriales</taxon>
        <taxon>Weeksellaceae</taxon>
        <taxon>Chryseobacterium group</taxon>
        <taxon>Epilithonimonas</taxon>
    </lineage>
</organism>
<reference evidence="3" key="1">
    <citation type="submission" date="2016-11" db="EMBL/GenBank/DDBJ databases">
        <authorList>
            <person name="Varghese N."/>
            <person name="Submissions S."/>
        </authorList>
    </citation>
    <scope>NUCLEOTIDE SEQUENCE [LARGE SCALE GENOMIC DNA]</scope>
    <source>
        <strain evidence="3">DSM 18016</strain>
    </source>
</reference>
<feature type="chain" id="PRO_5011979974" description="Rieske domain-containing protein" evidence="1">
    <location>
        <begin position="27"/>
        <end position="158"/>
    </location>
</feature>
<protein>
    <recommendedName>
        <fullName evidence="4">Rieske domain-containing protein</fullName>
    </recommendedName>
</protein>
<dbReference type="STRING" id="216903.SAMN05444371_1016"/>
<evidence type="ECO:0000256" key="1">
    <source>
        <dbReference type="SAM" id="SignalP"/>
    </source>
</evidence>
<dbReference type="EMBL" id="FRAM01000001">
    <property type="protein sequence ID" value="SHK05811.1"/>
    <property type="molecule type" value="Genomic_DNA"/>
</dbReference>
<name>A0A1M6PCX9_9FLAO</name>
<dbReference type="Proteomes" id="UP000184498">
    <property type="component" value="Unassembled WGS sequence"/>
</dbReference>
<evidence type="ECO:0000313" key="2">
    <source>
        <dbReference type="EMBL" id="SHK05811.1"/>
    </source>
</evidence>
<sequence>MKTKKNASLFTLFLIISLLSINNSCSERNETVSCFPNSPINAIINLSLPTYYNLLTPNSWAYTRGEPGTGTQGLIIYSTSNGFMVYDRNAPHLCPEGEKTVLNVDNGGTFVICPKDNAKWALFNGQPQEGENVPKTGLKTYRYYDYNPNTKVLTIYSN</sequence>
<dbReference type="RefSeq" id="WP_072996703.1">
    <property type="nucleotide sequence ID" value="NZ_FRAM01000001.1"/>
</dbReference>
<evidence type="ECO:0008006" key="4">
    <source>
        <dbReference type="Google" id="ProtNLM"/>
    </source>
</evidence>
<accession>A0A1M6PCX9</accession>
<proteinExistence type="predicted"/>
<feature type="signal peptide" evidence="1">
    <location>
        <begin position="1"/>
        <end position="26"/>
    </location>
</feature>
<keyword evidence="3" id="KW-1185">Reference proteome</keyword>